<protein>
    <recommendedName>
        <fullName evidence="8">Auxin response factor</fullName>
    </recommendedName>
</protein>
<keyword evidence="5 8" id="KW-0804">Transcription</keyword>
<proteinExistence type="evidence at transcript level"/>
<evidence type="ECO:0000256" key="3">
    <source>
        <dbReference type="ARBA" id="ARBA00023015"/>
    </source>
</evidence>
<evidence type="ECO:0000256" key="8">
    <source>
        <dbReference type="RuleBase" id="RU004561"/>
    </source>
</evidence>
<sequence length="740" mass="80590">MAGLIDLNTTEDDEAPSSNSSPSTSSAAASAPSPAAPAPASAVCLELWHACAGPLISLPKKGSVVVYMPQGHLESVSSDFPVSVAVYDLPPHLFCRVADVKLHAEEGTDEVYAQVSLVPENEQFGRKLREGEVDADGEEEDMEAAVKSTTPHMFCKTLTASDTSTHGGFSVPRRAAEDCFPPLDYSQQRPSQELVAKDLHGLEWRFRHIYRGQPRRHLLTTGWSAFVNKKKLVSGDAVLFLRGEDGELRLGIRRAAQVKGCATFPTLYGQQLNYSSLKEVVNAVSTRSAFKLYYNPRASSSAFIIPLSKFLKSLDHSFSIGMRFKMRFETEDAAERRYTGLVSGISDMDPVRWPGSKWRCLVVRWDDVDSNKHGRVSPWEIEPSGSIASSTSIMAPGLKRTRIGFTSAREYPVPNGIGVSDFGEPLRFQKVLQGQEISGFDTPFDGSGIHHSSETRRGFPGSNSSGIAAMGNNVRNLRGNSDNINPNGIGFGESFRFHKVLQGQEMHPSSSCGRGPANEGNEYGGLGIFDRVQVPSSRNGWSAIIQGNSTHVRTSAQSIQVSSPSSVLMIQQAMKPVSKFNSISSDPNQEDQRMPKRSSYVTESNSGKLLPFSFSDRGLSSEDHVGTKSLHLSTERNQNGILCPLTTQPSHRSSQDVVSSCKSSCRLFGFSLIEGNNLQNNEKNSDPVTSSLNPGVSLFPNVGGQFHAKPPLMTKTVGSNCTKDMAFGWSGDRMEYCLRG</sequence>
<feature type="compositionally biased region" description="Low complexity" evidence="9">
    <location>
        <begin position="16"/>
        <end position="33"/>
    </location>
</feature>
<dbReference type="GO" id="GO:0003677">
    <property type="term" value="F:DNA binding"/>
    <property type="evidence" value="ECO:0007669"/>
    <property type="project" value="UniProtKB-KW"/>
</dbReference>
<comment type="subunit">
    <text evidence="8">Homodimers and heterodimers.</text>
</comment>
<evidence type="ECO:0000256" key="5">
    <source>
        <dbReference type="ARBA" id="ARBA00023163"/>
    </source>
</evidence>
<keyword evidence="6 8" id="KW-0539">Nucleus</keyword>
<reference evidence="11" key="1">
    <citation type="submission" date="2015-04" db="EMBL/GenBank/DDBJ databases">
        <title>Identification and expression of Aux/IAA, ARF and LBD family transcription factors in ramie (Boehmeria nivea L. Gaud).</title>
        <authorList>
            <person name="Huang X."/>
        </authorList>
    </citation>
    <scope>NUCLEOTIDE SEQUENCE</scope>
</reference>
<feature type="region of interest" description="Disordered" evidence="9">
    <location>
        <begin position="1"/>
        <end position="33"/>
    </location>
</feature>
<dbReference type="PANTHER" id="PTHR31384">
    <property type="entry name" value="AUXIN RESPONSE FACTOR 4-RELATED"/>
    <property type="match status" value="1"/>
</dbReference>
<evidence type="ECO:0000256" key="9">
    <source>
        <dbReference type="SAM" id="MobiDB-lite"/>
    </source>
</evidence>
<dbReference type="AlphaFoldDB" id="A0A182BLZ7"/>
<feature type="region of interest" description="Disordered" evidence="9">
    <location>
        <begin position="580"/>
        <end position="604"/>
    </location>
</feature>
<dbReference type="SUPFAM" id="SSF101936">
    <property type="entry name" value="DNA-binding pseudobarrel domain"/>
    <property type="match status" value="1"/>
</dbReference>
<dbReference type="InterPro" id="IPR044835">
    <property type="entry name" value="ARF_plant"/>
</dbReference>
<evidence type="ECO:0000256" key="1">
    <source>
        <dbReference type="ARBA" id="ARBA00004123"/>
    </source>
</evidence>
<dbReference type="Pfam" id="PF06507">
    <property type="entry name" value="ARF_AD"/>
    <property type="match status" value="1"/>
</dbReference>
<dbReference type="EMBL" id="KR072648">
    <property type="protein sequence ID" value="AMO02497.1"/>
    <property type="molecule type" value="mRNA"/>
</dbReference>
<dbReference type="GO" id="GO:0006355">
    <property type="term" value="P:regulation of DNA-templated transcription"/>
    <property type="evidence" value="ECO:0007669"/>
    <property type="project" value="InterPro"/>
</dbReference>
<dbReference type="FunFam" id="2.40.330.10:FF:000001">
    <property type="entry name" value="Auxin response factor"/>
    <property type="match status" value="1"/>
</dbReference>
<dbReference type="InterPro" id="IPR015300">
    <property type="entry name" value="DNA-bd_pseudobarrel_sf"/>
</dbReference>
<evidence type="ECO:0000256" key="2">
    <source>
        <dbReference type="ARBA" id="ARBA00007853"/>
    </source>
</evidence>
<dbReference type="PANTHER" id="PTHR31384:SF5">
    <property type="entry name" value="AUXIN RESPONSE FACTOR 3"/>
    <property type="match status" value="1"/>
</dbReference>
<dbReference type="Gene3D" id="2.30.30.1040">
    <property type="match status" value="1"/>
</dbReference>
<dbReference type="GO" id="GO:0005634">
    <property type="term" value="C:nucleus"/>
    <property type="evidence" value="ECO:0007669"/>
    <property type="project" value="UniProtKB-SubCell"/>
</dbReference>
<gene>
    <name evidence="11" type="primary">ARF14</name>
</gene>
<dbReference type="PROSITE" id="PS50863">
    <property type="entry name" value="B3"/>
    <property type="match status" value="1"/>
</dbReference>
<keyword evidence="3 8" id="KW-0805">Transcription regulation</keyword>
<evidence type="ECO:0000256" key="4">
    <source>
        <dbReference type="ARBA" id="ARBA00023125"/>
    </source>
</evidence>
<dbReference type="InterPro" id="IPR003340">
    <property type="entry name" value="B3_DNA-bd"/>
</dbReference>
<dbReference type="InterPro" id="IPR010525">
    <property type="entry name" value="ARF_dom"/>
</dbReference>
<feature type="region of interest" description="Disordered" evidence="9">
    <location>
        <begin position="448"/>
        <end position="481"/>
    </location>
</feature>
<comment type="subcellular location">
    <subcellularLocation>
        <location evidence="1 8">Nucleus</location>
    </subcellularLocation>
</comment>
<comment type="function">
    <text evidence="8">Auxin response factors (ARFs) are transcriptional factors that bind specifically to the DNA sequence 5'-TGTCTC-3' found in the auxin-responsive promoter elements (AuxREs).</text>
</comment>
<feature type="domain" description="TF-B3" evidence="10">
    <location>
        <begin position="154"/>
        <end position="256"/>
    </location>
</feature>
<keyword evidence="7 8" id="KW-0927">Auxin signaling pathway</keyword>
<organism evidence="11">
    <name type="scientific">Boehmeria nivea</name>
    <name type="common">Chinese grass</name>
    <name type="synonym">Urtica nivea</name>
    <dbReference type="NCBI Taxonomy" id="83906"/>
    <lineage>
        <taxon>Eukaryota</taxon>
        <taxon>Viridiplantae</taxon>
        <taxon>Streptophyta</taxon>
        <taxon>Embryophyta</taxon>
        <taxon>Tracheophyta</taxon>
        <taxon>Spermatophyta</taxon>
        <taxon>Magnoliopsida</taxon>
        <taxon>eudicotyledons</taxon>
        <taxon>Gunneridae</taxon>
        <taxon>Pentapetalae</taxon>
        <taxon>rosids</taxon>
        <taxon>fabids</taxon>
        <taxon>Rosales</taxon>
        <taxon>Urticaceae</taxon>
        <taxon>Boehmeria</taxon>
    </lineage>
</organism>
<comment type="similarity">
    <text evidence="2 8">Belongs to the ARF family.</text>
</comment>
<dbReference type="Gene3D" id="2.40.330.10">
    <property type="entry name" value="DNA-binding pseudobarrel domain"/>
    <property type="match status" value="1"/>
</dbReference>
<keyword evidence="4 8" id="KW-0238">DNA-binding</keyword>
<dbReference type="FunFam" id="2.30.30.1040:FF:000001">
    <property type="entry name" value="Auxin response factor"/>
    <property type="match status" value="1"/>
</dbReference>
<evidence type="ECO:0000259" key="10">
    <source>
        <dbReference type="PROSITE" id="PS50863"/>
    </source>
</evidence>
<evidence type="ECO:0000313" key="11">
    <source>
        <dbReference type="EMBL" id="AMO02497.1"/>
    </source>
</evidence>
<dbReference type="Pfam" id="PF02362">
    <property type="entry name" value="B3"/>
    <property type="match status" value="1"/>
</dbReference>
<dbReference type="SMART" id="SM01019">
    <property type="entry name" value="B3"/>
    <property type="match status" value="1"/>
</dbReference>
<name>A0A182BLZ7_BOENI</name>
<dbReference type="GO" id="GO:0009734">
    <property type="term" value="P:auxin-activated signaling pathway"/>
    <property type="evidence" value="ECO:0007669"/>
    <property type="project" value="UniProtKB-KW"/>
</dbReference>
<dbReference type="CDD" id="cd10017">
    <property type="entry name" value="B3_DNA"/>
    <property type="match status" value="1"/>
</dbReference>
<accession>A0A182BLZ7</accession>
<evidence type="ECO:0000256" key="6">
    <source>
        <dbReference type="ARBA" id="ARBA00023242"/>
    </source>
</evidence>
<evidence type="ECO:0000256" key="7">
    <source>
        <dbReference type="ARBA" id="ARBA00023294"/>
    </source>
</evidence>